<name>A0ABD3HW57_9MARC</name>
<evidence type="ECO:0000313" key="3">
    <source>
        <dbReference type="Proteomes" id="UP001633002"/>
    </source>
</evidence>
<accession>A0ABD3HW57</accession>
<dbReference type="AlphaFoldDB" id="A0ABD3HW57"/>
<dbReference type="EMBL" id="JBJQOH010000002">
    <property type="protein sequence ID" value="KAL3695683.1"/>
    <property type="molecule type" value="Genomic_DNA"/>
</dbReference>
<dbReference type="Proteomes" id="UP001633002">
    <property type="component" value="Unassembled WGS sequence"/>
</dbReference>
<feature type="region of interest" description="Disordered" evidence="1">
    <location>
        <begin position="32"/>
        <end position="160"/>
    </location>
</feature>
<organism evidence="2 3">
    <name type="scientific">Riccia sorocarpa</name>
    <dbReference type="NCBI Taxonomy" id="122646"/>
    <lineage>
        <taxon>Eukaryota</taxon>
        <taxon>Viridiplantae</taxon>
        <taxon>Streptophyta</taxon>
        <taxon>Embryophyta</taxon>
        <taxon>Marchantiophyta</taxon>
        <taxon>Marchantiopsida</taxon>
        <taxon>Marchantiidae</taxon>
        <taxon>Marchantiales</taxon>
        <taxon>Ricciaceae</taxon>
        <taxon>Riccia</taxon>
    </lineage>
</organism>
<keyword evidence="3" id="KW-1185">Reference proteome</keyword>
<proteinExistence type="predicted"/>
<feature type="region of interest" description="Disordered" evidence="1">
    <location>
        <begin position="231"/>
        <end position="260"/>
    </location>
</feature>
<protein>
    <recommendedName>
        <fullName evidence="4">Breast cancer susceptibility 1</fullName>
    </recommendedName>
</protein>
<sequence length="281" mass="30818">MGEDVHSAGRVYTFDRPMLHLSRQRPWARNCPKKLKDLPQGNLCTMGDRADQKTAEHASQGGLDTSQLGQNPPDNEGFQEVLPSKSSSRWVPKYKPKGQDADANIFNALQSLGEETKQEESSGESQVQEGSVNGDQAKQMSGMEVPKTNSEEDREVGATETTMTEKFADMLDRGIQEEVGVCDGHNDQGQGPVSSDPEYEWILNHGKRLGLDAMPTFKTVELGTEVKFEGNRTEVTSNGRAPKKKGKMSSGKKNSGDKAIDGSIKVCREGGLEEELFRRVG</sequence>
<reference evidence="2 3" key="1">
    <citation type="submission" date="2024-09" db="EMBL/GenBank/DDBJ databases">
        <title>Chromosome-scale assembly of Riccia sorocarpa.</title>
        <authorList>
            <person name="Paukszto L."/>
        </authorList>
    </citation>
    <scope>NUCLEOTIDE SEQUENCE [LARGE SCALE GENOMIC DNA]</scope>
    <source>
        <strain evidence="2">LP-2024</strain>
        <tissue evidence="2">Aerial parts of the thallus</tissue>
    </source>
</reference>
<feature type="compositionally biased region" description="Low complexity" evidence="1">
    <location>
        <begin position="123"/>
        <end position="132"/>
    </location>
</feature>
<feature type="compositionally biased region" description="Polar residues" evidence="1">
    <location>
        <begin position="62"/>
        <end position="73"/>
    </location>
</feature>
<evidence type="ECO:0008006" key="4">
    <source>
        <dbReference type="Google" id="ProtNLM"/>
    </source>
</evidence>
<comment type="caution">
    <text evidence="2">The sequence shown here is derived from an EMBL/GenBank/DDBJ whole genome shotgun (WGS) entry which is preliminary data.</text>
</comment>
<evidence type="ECO:0000256" key="1">
    <source>
        <dbReference type="SAM" id="MobiDB-lite"/>
    </source>
</evidence>
<evidence type="ECO:0000313" key="2">
    <source>
        <dbReference type="EMBL" id="KAL3695683.1"/>
    </source>
</evidence>
<gene>
    <name evidence="2" type="ORF">R1sor_009759</name>
</gene>